<dbReference type="PANTHER" id="PTHR23112">
    <property type="entry name" value="G PROTEIN-COUPLED RECEPTOR 157-RELATED"/>
    <property type="match status" value="1"/>
</dbReference>
<dbReference type="AlphaFoldDB" id="A0A2G8RU12"/>
<feature type="transmembrane region" description="Helical" evidence="6">
    <location>
        <begin position="84"/>
        <end position="106"/>
    </location>
</feature>
<dbReference type="GO" id="GO:0005886">
    <property type="term" value="C:plasma membrane"/>
    <property type="evidence" value="ECO:0007669"/>
    <property type="project" value="TreeGrafter"/>
</dbReference>
<accession>A0A2G8RU12</accession>
<evidence type="ECO:0000256" key="5">
    <source>
        <dbReference type="SAM" id="MobiDB-lite"/>
    </source>
</evidence>
<feature type="region of interest" description="Disordered" evidence="5">
    <location>
        <begin position="368"/>
        <end position="444"/>
    </location>
</feature>
<evidence type="ECO:0000313" key="8">
    <source>
        <dbReference type="Proteomes" id="UP000230002"/>
    </source>
</evidence>
<dbReference type="OrthoDB" id="100006at2759"/>
<keyword evidence="2 6" id="KW-0812">Transmembrane</keyword>
<dbReference type="SUPFAM" id="SSF81321">
    <property type="entry name" value="Family A G protein-coupled receptor-like"/>
    <property type="match status" value="1"/>
</dbReference>
<evidence type="ECO:0000256" key="4">
    <source>
        <dbReference type="ARBA" id="ARBA00023136"/>
    </source>
</evidence>
<comment type="subcellular location">
    <subcellularLocation>
        <location evidence="1">Membrane</location>
        <topology evidence="1">Multi-pass membrane protein</topology>
    </subcellularLocation>
</comment>
<name>A0A2G8RU12_9APHY</name>
<dbReference type="STRING" id="1077348.A0A2G8RU12"/>
<evidence type="ECO:0000256" key="3">
    <source>
        <dbReference type="ARBA" id="ARBA00022989"/>
    </source>
</evidence>
<feature type="compositionally biased region" description="Low complexity" evidence="5">
    <location>
        <begin position="393"/>
        <end position="411"/>
    </location>
</feature>
<evidence type="ECO:0000256" key="2">
    <source>
        <dbReference type="ARBA" id="ARBA00022692"/>
    </source>
</evidence>
<dbReference type="EMBL" id="AYKW01000056">
    <property type="protein sequence ID" value="PIL25007.1"/>
    <property type="molecule type" value="Genomic_DNA"/>
</dbReference>
<protein>
    <submittedName>
        <fullName evidence="7">Uncharacterized protein</fullName>
    </submittedName>
</protein>
<feature type="transmembrane region" description="Helical" evidence="6">
    <location>
        <begin position="126"/>
        <end position="147"/>
    </location>
</feature>
<comment type="caution">
    <text evidence="7">The sequence shown here is derived from an EMBL/GenBank/DDBJ whole genome shotgun (WGS) entry which is preliminary data.</text>
</comment>
<feature type="transmembrane region" description="Helical" evidence="6">
    <location>
        <begin position="271"/>
        <end position="291"/>
    </location>
</feature>
<dbReference type="GO" id="GO:0007189">
    <property type="term" value="P:adenylate cyclase-activating G protein-coupled receptor signaling pathway"/>
    <property type="evidence" value="ECO:0007669"/>
    <property type="project" value="TreeGrafter"/>
</dbReference>
<dbReference type="PANTHER" id="PTHR23112:SF37">
    <property type="entry name" value="G PROTEIN-COUPLED RECEPTOR GPR1"/>
    <property type="match status" value="1"/>
</dbReference>
<reference evidence="7 8" key="1">
    <citation type="journal article" date="2015" name="Sci. Rep.">
        <title>Chromosome-level genome map provides insights into diverse defense mechanisms in the medicinal fungus Ganoderma sinense.</title>
        <authorList>
            <person name="Zhu Y."/>
            <person name="Xu J."/>
            <person name="Sun C."/>
            <person name="Zhou S."/>
            <person name="Xu H."/>
            <person name="Nelson D.R."/>
            <person name="Qian J."/>
            <person name="Song J."/>
            <person name="Luo H."/>
            <person name="Xiang L."/>
            <person name="Li Y."/>
            <person name="Xu Z."/>
            <person name="Ji A."/>
            <person name="Wang L."/>
            <person name="Lu S."/>
            <person name="Hayward A."/>
            <person name="Sun W."/>
            <person name="Li X."/>
            <person name="Schwartz D.C."/>
            <person name="Wang Y."/>
            <person name="Chen S."/>
        </authorList>
    </citation>
    <scope>NUCLEOTIDE SEQUENCE [LARGE SCALE GENOMIC DNA]</scope>
    <source>
        <strain evidence="7 8">ZZ0214-1</strain>
    </source>
</reference>
<dbReference type="Proteomes" id="UP000230002">
    <property type="component" value="Unassembled WGS sequence"/>
</dbReference>
<organism evidence="7 8">
    <name type="scientific">Ganoderma sinense ZZ0214-1</name>
    <dbReference type="NCBI Taxonomy" id="1077348"/>
    <lineage>
        <taxon>Eukaryota</taxon>
        <taxon>Fungi</taxon>
        <taxon>Dikarya</taxon>
        <taxon>Basidiomycota</taxon>
        <taxon>Agaricomycotina</taxon>
        <taxon>Agaricomycetes</taxon>
        <taxon>Polyporales</taxon>
        <taxon>Polyporaceae</taxon>
        <taxon>Ganoderma</taxon>
    </lineage>
</organism>
<gene>
    <name evidence="7" type="ORF">GSI_12895</name>
</gene>
<keyword evidence="3 6" id="KW-1133">Transmembrane helix</keyword>
<feature type="transmembrane region" description="Helical" evidence="6">
    <location>
        <begin position="210"/>
        <end position="231"/>
    </location>
</feature>
<keyword evidence="8" id="KW-1185">Reference proteome</keyword>
<sequence>MPSTEYGDVVNVGDRLVDLPNGNPFVMTQHYTAGQSGGVAFLVVVSCISASALLGLLGAIAISAWNTRTSTSSSLFVRSHIAPYFLSLLLCEVAQTIGSMMSIRWVHQKGVSYESFCTVQGTFKHLSDVGTACWSLIIAMNTFWVLFLRWRPGKTVPVITFLVGWGFIIAIIVSGPTGIQRADAGPFYAISGYWCWISDQYPAERITMDYMVMFLSAFLSFVMYSLVFFRLRGDILGQGWRLKVRLRRRDLDGIVHGSIDTHVVNIAKGMLLYPVAYTILLLPIAVCRFADWSGHQVPFGATIFSDSIFLLSGFVNVILFLTMRRVLPMNTVLPRQLNTLFPSLRSESFAATGSYTLASYATTTQTEKPVVHNGNLSDGAPRWYPRPLPRPPVRAQSTSAPSSSAESTSETLDLVPRRSSDREEADITSALHGAEHGLSRVPSDPASLMIFIPANALKER</sequence>
<evidence type="ECO:0000256" key="6">
    <source>
        <dbReference type="SAM" id="Phobius"/>
    </source>
</evidence>
<dbReference type="GO" id="GO:0004930">
    <property type="term" value="F:G protein-coupled receptor activity"/>
    <property type="evidence" value="ECO:0007669"/>
    <property type="project" value="TreeGrafter"/>
</dbReference>
<feature type="transmembrane region" description="Helical" evidence="6">
    <location>
        <begin position="159"/>
        <end position="179"/>
    </location>
</feature>
<proteinExistence type="predicted"/>
<feature type="transmembrane region" description="Helical" evidence="6">
    <location>
        <begin position="39"/>
        <end position="63"/>
    </location>
</feature>
<feature type="transmembrane region" description="Helical" evidence="6">
    <location>
        <begin position="297"/>
        <end position="321"/>
    </location>
</feature>
<dbReference type="Gene3D" id="1.20.1070.10">
    <property type="entry name" value="Rhodopsin 7-helix transmembrane proteins"/>
    <property type="match status" value="1"/>
</dbReference>
<keyword evidence="4 6" id="KW-0472">Membrane</keyword>
<evidence type="ECO:0000313" key="7">
    <source>
        <dbReference type="EMBL" id="PIL25007.1"/>
    </source>
</evidence>
<evidence type="ECO:0000256" key="1">
    <source>
        <dbReference type="ARBA" id="ARBA00004141"/>
    </source>
</evidence>